<dbReference type="EMBL" id="FWXR01000004">
    <property type="protein sequence ID" value="SMC58369.1"/>
    <property type="molecule type" value="Genomic_DNA"/>
</dbReference>
<keyword evidence="2" id="KW-1185">Reference proteome</keyword>
<sequence length="132" mass="14787">MTRYRYDLSTDGREFVVLDRSDWRLTAPGLAIASHREGGRPGFTLEIDPEGEHAAVYRQFEGLALPADLSDTRLLDGVVAVLRALEVAWWSLDARIVAGRVPEAPERRYHLDLWARASIADRVYPEAGRLAA</sequence>
<evidence type="ECO:0000313" key="2">
    <source>
        <dbReference type="Proteomes" id="UP000192656"/>
    </source>
</evidence>
<name>A0A1W2ACB9_9HYPH</name>
<dbReference type="AlphaFoldDB" id="A0A1W2ACB9"/>
<dbReference type="RefSeq" id="WP_084409213.1">
    <property type="nucleotide sequence ID" value="NZ_FWXR01000004.1"/>
</dbReference>
<organism evidence="1 2">
    <name type="scientific">Fulvimarina manganoxydans</name>
    <dbReference type="NCBI Taxonomy" id="937218"/>
    <lineage>
        <taxon>Bacteria</taxon>
        <taxon>Pseudomonadati</taxon>
        <taxon>Pseudomonadota</taxon>
        <taxon>Alphaproteobacteria</taxon>
        <taxon>Hyphomicrobiales</taxon>
        <taxon>Aurantimonadaceae</taxon>
        <taxon>Fulvimarina</taxon>
    </lineage>
</organism>
<accession>A0A1W2ACB9</accession>
<proteinExistence type="predicted"/>
<dbReference type="Proteomes" id="UP000192656">
    <property type="component" value="Unassembled WGS sequence"/>
</dbReference>
<dbReference type="STRING" id="937218.SAMN06297251_10473"/>
<protein>
    <submittedName>
        <fullName evidence="1">Uncharacterized protein</fullName>
    </submittedName>
</protein>
<gene>
    <name evidence="1" type="ORF">SAMN06297251_10473</name>
</gene>
<evidence type="ECO:0000313" key="1">
    <source>
        <dbReference type="EMBL" id="SMC58369.1"/>
    </source>
</evidence>
<reference evidence="1 2" key="1">
    <citation type="submission" date="2017-04" db="EMBL/GenBank/DDBJ databases">
        <authorList>
            <person name="Afonso C.L."/>
            <person name="Miller P.J."/>
            <person name="Scott M.A."/>
            <person name="Spackman E."/>
            <person name="Goraichik I."/>
            <person name="Dimitrov K.M."/>
            <person name="Suarez D.L."/>
            <person name="Swayne D.E."/>
        </authorList>
    </citation>
    <scope>NUCLEOTIDE SEQUENCE [LARGE SCALE GENOMIC DNA]</scope>
    <source>
        <strain evidence="1 2">CGMCC 1.10972</strain>
    </source>
</reference>